<protein>
    <recommendedName>
        <fullName evidence="4">Transporter</fullName>
    </recommendedName>
</protein>
<proteinExistence type="predicted"/>
<evidence type="ECO:0000313" key="2">
    <source>
        <dbReference type="EMBL" id="SFU74367.1"/>
    </source>
</evidence>
<dbReference type="EMBL" id="FPBO01000008">
    <property type="protein sequence ID" value="SFU74367.1"/>
    <property type="molecule type" value="Genomic_DNA"/>
</dbReference>
<evidence type="ECO:0000313" key="3">
    <source>
        <dbReference type="Proteomes" id="UP000199391"/>
    </source>
</evidence>
<feature type="chain" id="PRO_5011488263" description="Transporter" evidence="1">
    <location>
        <begin position="20"/>
        <end position="292"/>
    </location>
</feature>
<sequence length="292" mass="30836">MIRKTLPLLCALACAPAFAEVVLTGDKAPTEQPWAEPATLSHVRSGDGSDVTTVHANLAIKGKRPLPGEAPGLLQYGAGVYWHKDTGDDTRQNDRGVSLSAYHFRVVDTGPSGAVVSYQYSGVLQFGKSLTQLADDGGPTRYDDKTKDREVLAAELFYQPAGDAGWTHHTQLKGGAYSDHASGGGASPSGRVSGLLARADWTLYPAGTDGVGATGIAPVFHLLAQHQHDRWTSGGRDKGNHKLYAASLGLEFNNAGKFVPTFSLARSIGADLLAGRAYIGRTELALGLKVKL</sequence>
<feature type="signal peptide" evidence="1">
    <location>
        <begin position="1"/>
        <end position="19"/>
    </location>
</feature>
<dbReference type="OrthoDB" id="9850621at2"/>
<dbReference type="STRING" id="1035707.SAMN05216552_1008164"/>
<name>A0A1I7IN79_9BURK</name>
<reference evidence="3" key="1">
    <citation type="submission" date="2016-10" db="EMBL/GenBank/DDBJ databases">
        <authorList>
            <person name="Varghese N."/>
            <person name="Submissions S."/>
        </authorList>
    </citation>
    <scope>NUCLEOTIDE SEQUENCE [LARGE SCALE GENOMIC DNA]</scope>
    <source>
        <strain evidence="3">CGMCC 1.11014</strain>
    </source>
</reference>
<keyword evidence="3" id="KW-1185">Reference proteome</keyword>
<evidence type="ECO:0000256" key="1">
    <source>
        <dbReference type="SAM" id="SignalP"/>
    </source>
</evidence>
<evidence type="ECO:0008006" key="4">
    <source>
        <dbReference type="Google" id="ProtNLM"/>
    </source>
</evidence>
<gene>
    <name evidence="2" type="ORF">SAMN05216552_1008164</name>
</gene>
<accession>A0A1I7IN79</accession>
<dbReference type="RefSeq" id="WP_093555628.1">
    <property type="nucleotide sequence ID" value="NZ_FPBO01000008.1"/>
</dbReference>
<dbReference type="Proteomes" id="UP000199391">
    <property type="component" value="Unassembled WGS sequence"/>
</dbReference>
<keyword evidence="1" id="KW-0732">Signal</keyword>
<dbReference type="AlphaFoldDB" id="A0A1I7IN79"/>
<organism evidence="2 3">
    <name type="scientific">Pseudoduganella namucuonensis</name>
    <dbReference type="NCBI Taxonomy" id="1035707"/>
    <lineage>
        <taxon>Bacteria</taxon>
        <taxon>Pseudomonadati</taxon>
        <taxon>Pseudomonadota</taxon>
        <taxon>Betaproteobacteria</taxon>
        <taxon>Burkholderiales</taxon>
        <taxon>Oxalobacteraceae</taxon>
        <taxon>Telluria group</taxon>
        <taxon>Pseudoduganella</taxon>
    </lineage>
</organism>